<dbReference type="OrthoDB" id="9518664at2759"/>
<dbReference type="EMBL" id="AZBU02000001">
    <property type="protein sequence ID" value="TMS38877.1"/>
    <property type="molecule type" value="Genomic_DNA"/>
</dbReference>
<dbReference type="Proteomes" id="UP000298663">
    <property type="component" value="Chromosome X"/>
</dbReference>
<protein>
    <submittedName>
        <fullName evidence="1">Uncharacterized protein</fullName>
    </submittedName>
</protein>
<dbReference type="AlphaFoldDB" id="A0A4U8V2Z9"/>
<sequence length="85" mass="9562">MKTEPKLQRLLPSAWSAVKCALAFPNRKCSTRTTASSTSSLIPRRMESCSVVLIANFDSTTTVKYCKYIPPQCVWLIRCFSLCLI</sequence>
<name>A0A4U8V2Z9_STECR</name>
<keyword evidence="2" id="KW-1185">Reference proteome</keyword>
<evidence type="ECO:0000313" key="1">
    <source>
        <dbReference type="EMBL" id="TMS38877.1"/>
    </source>
</evidence>
<accession>A0A4U8V2Z9</accession>
<comment type="caution">
    <text evidence="1">The sequence shown here is derived from an EMBL/GenBank/DDBJ whole genome shotgun (WGS) entry which is preliminary data.</text>
</comment>
<evidence type="ECO:0000313" key="2">
    <source>
        <dbReference type="Proteomes" id="UP000298663"/>
    </source>
</evidence>
<proteinExistence type="predicted"/>
<reference evidence="1 2" key="1">
    <citation type="journal article" date="2015" name="Genome Biol.">
        <title>Comparative genomics of Steinernema reveals deeply conserved gene regulatory networks.</title>
        <authorList>
            <person name="Dillman A.R."/>
            <person name="Macchietto M."/>
            <person name="Porter C.F."/>
            <person name="Rogers A."/>
            <person name="Williams B."/>
            <person name="Antoshechkin I."/>
            <person name="Lee M.M."/>
            <person name="Goodwin Z."/>
            <person name="Lu X."/>
            <person name="Lewis E.E."/>
            <person name="Goodrich-Blair H."/>
            <person name="Stock S.P."/>
            <person name="Adams B.J."/>
            <person name="Sternberg P.W."/>
            <person name="Mortazavi A."/>
        </authorList>
    </citation>
    <scope>NUCLEOTIDE SEQUENCE [LARGE SCALE GENOMIC DNA]</scope>
    <source>
        <strain evidence="1 2">ALL</strain>
    </source>
</reference>
<dbReference type="EMBL" id="CM016762">
    <property type="protein sequence ID" value="TMS38877.1"/>
    <property type="molecule type" value="Genomic_DNA"/>
</dbReference>
<organism evidence="1 2">
    <name type="scientific">Steinernema carpocapsae</name>
    <name type="common">Entomopathogenic nematode</name>
    <dbReference type="NCBI Taxonomy" id="34508"/>
    <lineage>
        <taxon>Eukaryota</taxon>
        <taxon>Metazoa</taxon>
        <taxon>Ecdysozoa</taxon>
        <taxon>Nematoda</taxon>
        <taxon>Chromadorea</taxon>
        <taxon>Rhabditida</taxon>
        <taxon>Tylenchina</taxon>
        <taxon>Panagrolaimomorpha</taxon>
        <taxon>Strongyloidoidea</taxon>
        <taxon>Steinernematidae</taxon>
        <taxon>Steinernema</taxon>
    </lineage>
</organism>
<gene>
    <name evidence="1" type="ORF">L596_005506</name>
</gene>
<reference evidence="1 2" key="2">
    <citation type="journal article" date="2019" name="G3 (Bethesda)">
        <title>Hybrid Assembly of the Genome of the Entomopathogenic Nematode Steinernema carpocapsae Identifies the X-Chromosome.</title>
        <authorList>
            <person name="Serra L."/>
            <person name="Macchietto M."/>
            <person name="Macias-Munoz A."/>
            <person name="McGill C.J."/>
            <person name="Rodriguez I.M."/>
            <person name="Rodriguez B."/>
            <person name="Murad R."/>
            <person name="Mortazavi A."/>
        </authorList>
    </citation>
    <scope>NUCLEOTIDE SEQUENCE [LARGE SCALE GENOMIC DNA]</scope>
    <source>
        <strain evidence="1 2">ALL</strain>
    </source>
</reference>